<evidence type="ECO:0000313" key="3">
    <source>
        <dbReference type="Proteomes" id="UP000277212"/>
    </source>
</evidence>
<dbReference type="Pfam" id="PF24476">
    <property type="entry name" value="DUF7580"/>
    <property type="match status" value="1"/>
</dbReference>
<sequence length="529" mass="59676">MASIQYALQASDRLRVIAESLCADKSCLQFCAALQAVLARLAKWLRTLPSNEDSESEAIELLDELERLCQPRHTAQPATPTEGPYPTLDQLIIDVEAVTPVIRNLASSERCQRQRRKALTCLELFLPPEPEEKIAISPSDIDLRAASQDPPEYGREIGSLHQALFMHCCCADSKKVVAHIRLHNCDQDDTRVTFGVIFKAHPHHDGYDSDCLPWWQDTQISVQRELTATIESHTSREHQRVGLDSNPSFCACISTQEEEGLALLYFSVMGQKLYFDTHDDPPRLWEPDRPSISLGRLLGEIYESTNDLTEKMKEVLSWLLVKAVWQYYSSPWMREPWDKESVHFLFERRRNDEGEELTGIFVNEPLLSVSIVPSPRGTEVDNSFHQLAPTEKKPGRPLLFGRPLHPVPKILALGVMLIEIQLGRPIESLYNEAEWSQHCPKGKVNPNTNFKICKALIEKPNFFADISDPLENLIKNCIQPNQLFVPPHVKDEEGIREALYGKEENVQVSSSLGSSSHLACKAASPSSAL</sequence>
<dbReference type="Proteomes" id="UP000277212">
    <property type="component" value="Unassembled WGS sequence"/>
</dbReference>
<evidence type="ECO:0000313" key="2">
    <source>
        <dbReference type="EMBL" id="RMJ12143.1"/>
    </source>
</evidence>
<dbReference type="AlphaFoldDB" id="A0A3M2S3L9"/>
<reference evidence="2 3" key="1">
    <citation type="submission" date="2017-06" db="EMBL/GenBank/DDBJ databases">
        <title>Comparative genomic analysis of Ambrosia Fusariam Clade fungi.</title>
        <authorList>
            <person name="Stajich J.E."/>
            <person name="Carrillo J."/>
            <person name="Kijimoto T."/>
            <person name="Eskalen A."/>
            <person name="O'Donnell K."/>
            <person name="Kasson M."/>
        </authorList>
    </citation>
    <scope>NUCLEOTIDE SEQUENCE [LARGE SCALE GENOMIC DNA]</scope>
    <source>
        <strain evidence="2">UCR3666</strain>
    </source>
</reference>
<organism evidence="2 3">
    <name type="scientific">Fusarium kuroshium</name>
    <dbReference type="NCBI Taxonomy" id="2010991"/>
    <lineage>
        <taxon>Eukaryota</taxon>
        <taxon>Fungi</taxon>
        <taxon>Dikarya</taxon>
        <taxon>Ascomycota</taxon>
        <taxon>Pezizomycotina</taxon>
        <taxon>Sordariomycetes</taxon>
        <taxon>Hypocreomycetidae</taxon>
        <taxon>Hypocreales</taxon>
        <taxon>Nectriaceae</taxon>
        <taxon>Fusarium</taxon>
        <taxon>Fusarium solani species complex</taxon>
    </lineage>
</organism>
<accession>A0A3M2S3L9</accession>
<dbReference type="PANTHER" id="PTHR35186:SF4">
    <property type="entry name" value="PRION-INHIBITION AND PROPAGATION HELO DOMAIN-CONTAINING PROTEIN"/>
    <property type="match status" value="1"/>
</dbReference>
<dbReference type="STRING" id="2010991.A0A3M2S3L9"/>
<protein>
    <recommendedName>
        <fullName evidence="1">DUF7580 domain-containing protein</fullName>
    </recommendedName>
</protein>
<proteinExistence type="predicted"/>
<feature type="domain" description="DUF7580" evidence="1">
    <location>
        <begin position="152"/>
        <end position="500"/>
    </location>
</feature>
<comment type="caution">
    <text evidence="2">The sequence shown here is derived from an EMBL/GenBank/DDBJ whole genome shotgun (WGS) entry which is preliminary data.</text>
</comment>
<evidence type="ECO:0000259" key="1">
    <source>
        <dbReference type="Pfam" id="PF24476"/>
    </source>
</evidence>
<dbReference type="EMBL" id="NKUJ01000145">
    <property type="protein sequence ID" value="RMJ12143.1"/>
    <property type="molecule type" value="Genomic_DNA"/>
</dbReference>
<gene>
    <name evidence="2" type="ORF">CDV36_008219</name>
</gene>
<dbReference type="OrthoDB" id="3565018at2759"/>
<name>A0A3M2S3L9_9HYPO</name>
<dbReference type="PANTHER" id="PTHR35186">
    <property type="entry name" value="ANK_REP_REGION DOMAIN-CONTAINING PROTEIN"/>
    <property type="match status" value="1"/>
</dbReference>
<keyword evidence="3" id="KW-1185">Reference proteome</keyword>
<dbReference type="InterPro" id="IPR056002">
    <property type="entry name" value="DUF7580"/>
</dbReference>